<dbReference type="Pfam" id="PF00650">
    <property type="entry name" value="CRAL_TRIO"/>
    <property type="match status" value="1"/>
</dbReference>
<dbReference type="InParanoid" id="A0A1C7NS33"/>
<keyword evidence="3" id="KW-1185">Reference proteome</keyword>
<accession>A0A1C7NS33</accession>
<dbReference type="InterPro" id="IPR001251">
    <property type="entry name" value="CRAL-TRIO_dom"/>
</dbReference>
<dbReference type="STRING" id="101091.A0A1C7NS33"/>
<sequence>MNFYKVRHLENNQLLEQHERAIDNIQNAIKREIPHLIHELQLTTEEADSLNEYVNDRLTLFRFLRKNNYSLPTTLSLLLDTIRWRIAEGVDEIRTCQLIEFLSQPLVYFHKTDKVGRPILIVQLAHLPKPSSEDDITEFYTPLVIFVLETIRLHLWHLTQERIECQFQEPAILDAVVLVDFKNTSSLPNDINLYKSLINLVRRFPGMVGTVNLINFGWMYQGLWQMCKLVLSNEAKAKIKFPKLKELEEYIDEQDLLQVFGGKDDFVWNLSHDEYYNKYRPSFDRQLSRRSSCSSIYYDSINMTQVTRPSSSFSVYTTPLNSLTPVHSHSNLTTIAKAYSSLSLSSKLGNNMPPRLRTTIKQLGGFLSAQHSSSDVHQDFLAIGLLSEKLSKVQKQQEEQIKTHKDERAVSPFASASSDRRKGWLFRLVLRFQYTLQHITFRFLKKMIRYQRTVYWVAACVLLRNGVHELVQQLSLMMLETLFASKGTSSLGINTVLRIGNSQMTL</sequence>
<gene>
    <name evidence="2" type="primary">SPAC3H8.02</name>
    <name evidence="2" type="ORF">A0J61_00046</name>
</gene>
<feature type="domain" description="CRAL-TRIO" evidence="1">
    <location>
        <begin position="94"/>
        <end position="268"/>
    </location>
</feature>
<evidence type="ECO:0000313" key="3">
    <source>
        <dbReference type="Proteomes" id="UP000093000"/>
    </source>
</evidence>
<dbReference type="AlphaFoldDB" id="A0A1C7NS33"/>
<dbReference type="Proteomes" id="UP000093000">
    <property type="component" value="Unassembled WGS sequence"/>
</dbReference>
<comment type="caution">
    <text evidence="2">The sequence shown here is derived from an EMBL/GenBank/DDBJ whole genome shotgun (WGS) entry which is preliminary data.</text>
</comment>
<dbReference type="InterPro" id="IPR036273">
    <property type="entry name" value="CRAL/TRIO_N_dom_sf"/>
</dbReference>
<proteinExistence type="predicted"/>
<name>A0A1C7NS33_9FUNG</name>
<dbReference type="EMBL" id="LUGH01000001">
    <property type="protein sequence ID" value="OBZ91907.1"/>
    <property type="molecule type" value="Genomic_DNA"/>
</dbReference>
<reference evidence="2 3" key="1">
    <citation type="submission" date="2016-03" db="EMBL/GenBank/DDBJ databases">
        <title>Choanephora cucurbitarum.</title>
        <authorList>
            <person name="Min B."/>
            <person name="Park H."/>
            <person name="Park J.-H."/>
            <person name="Shin H.-D."/>
            <person name="Choi I.-G."/>
        </authorList>
    </citation>
    <scope>NUCLEOTIDE SEQUENCE [LARGE SCALE GENOMIC DNA]</scope>
    <source>
        <strain evidence="2 3">KUS-F28377</strain>
    </source>
</reference>
<protein>
    <submittedName>
        <fullName evidence="2">CRAL-TRIO domain-containing protein C3H8.02</fullName>
    </submittedName>
</protein>
<dbReference type="PANTHER" id="PTHR46590:SF4">
    <property type="entry name" value="CRAL-TRIO DOMAIN-CONTAINING PROTEIN"/>
    <property type="match status" value="1"/>
</dbReference>
<dbReference type="SMART" id="SM00516">
    <property type="entry name" value="SEC14"/>
    <property type="match status" value="1"/>
</dbReference>
<dbReference type="InterPro" id="IPR036865">
    <property type="entry name" value="CRAL-TRIO_dom_sf"/>
</dbReference>
<evidence type="ECO:0000313" key="2">
    <source>
        <dbReference type="EMBL" id="OBZ91907.1"/>
    </source>
</evidence>
<organism evidence="2 3">
    <name type="scientific">Choanephora cucurbitarum</name>
    <dbReference type="NCBI Taxonomy" id="101091"/>
    <lineage>
        <taxon>Eukaryota</taxon>
        <taxon>Fungi</taxon>
        <taxon>Fungi incertae sedis</taxon>
        <taxon>Mucoromycota</taxon>
        <taxon>Mucoromycotina</taxon>
        <taxon>Mucoromycetes</taxon>
        <taxon>Mucorales</taxon>
        <taxon>Mucorineae</taxon>
        <taxon>Choanephoraceae</taxon>
        <taxon>Choanephoroideae</taxon>
        <taxon>Choanephora</taxon>
    </lineage>
</organism>
<dbReference type="InterPro" id="IPR052432">
    <property type="entry name" value="PITP/CRAL-TRIO"/>
</dbReference>
<dbReference type="CDD" id="cd00170">
    <property type="entry name" value="SEC14"/>
    <property type="match status" value="1"/>
</dbReference>
<dbReference type="SUPFAM" id="SSF52087">
    <property type="entry name" value="CRAL/TRIO domain"/>
    <property type="match status" value="1"/>
</dbReference>
<dbReference type="PROSITE" id="PS50191">
    <property type="entry name" value="CRAL_TRIO"/>
    <property type="match status" value="1"/>
</dbReference>
<dbReference type="Gene3D" id="3.40.525.10">
    <property type="entry name" value="CRAL-TRIO lipid binding domain"/>
    <property type="match status" value="1"/>
</dbReference>
<dbReference type="SUPFAM" id="SSF46938">
    <property type="entry name" value="CRAL/TRIO N-terminal domain"/>
    <property type="match status" value="1"/>
</dbReference>
<evidence type="ECO:0000259" key="1">
    <source>
        <dbReference type="PROSITE" id="PS50191"/>
    </source>
</evidence>
<dbReference type="PANTHER" id="PTHR46590">
    <property type="entry name" value="PHOSPHATIDYLINOSITOL TRANSFER PROTEIN CSR1-RELATED"/>
    <property type="match status" value="1"/>
</dbReference>
<dbReference type="OrthoDB" id="75724at2759"/>